<organism evidence="2">
    <name type="scientific">Anguilla anguilla</name>
    <name type="common">European freshwater eel</name>
    <name type="synonym">Muraena anguilla</name>
    <dbReference type="NCBI Taxonomy" id="7936"/>
    <lineage>
        <taxon>Eukaryota</taxon>
        <taxon>Metazoa</taxon>
        <taxon>Chordata</taxon>
        <taxon>Craniata</taxon>
        <taxon>Vertebrata</taxon>
        <taxon>Euteleostomi</taxon>
        <taxon>Actinopterygii</taxon>
        <taxon>Neopterygii</taxon>
        <taxon>Teleostei</taxon>
        <taxon>Anguilliformes</taxon>
        <taxon>Anguillidae</taxon>
        <taxon>Anguilla</taxon>
    </lineage>
</organism>
<feature type="region of interest" description="Disordered" evidence="1">
    <location>
        <begin position="19"/>
        <end position="43"/>
    </location>
</feature>
<evidence type="ECO:0000256" key="1">
    <source>
        <dbReference type="SAM" id="MobiDB-lite"/>
    </source>
</evidence>
<reference evidence="2" key="1">
    <citation type="submission" date="2014-11" db="EMBL/GenBank/DDBJ databases">
        <authorList>
            <person name="Amaro Gonzalez C."/>
        </authorList>
    </citation>
    <scope>NUCLEOTIDE SEQUENCE</scope>
</reference>
<name>A0A0E9X0B6_ANGAN</name>
<dbReference type="AlphaFoldDB" id="A0A0E9X0B6"/>
<accession>A0A0E9X0B6</accession>
<evidence type="ECO:0000313" key="2">
    <source>
        <dbReference type="EMBL" id="JAH95143.1"/>
    </source>
</evidence>
<proteinExistence type="predicted"/>
<reference evidence="2" key="2">
    <citation type="journal article" date="2015" name="Fish Shellfish Immunol.">
        <title>Early steps in the European eel (Anguilla anguilla)-Vibrio vulnificus interaction in the gills: Role of the RtxA13 toxin.</title>
        <authorList>
            <person name="Callol A."/>
            <person name="Pajuelo D."/>
            <person name="Ebbesson L."/>
            <person name="Teles M."/>
            <person name="MacKenzie S."/>
            <person name="Amaro C."/>
        </authorList>
    </citation>
    <scope>NUCLEOTIDE SEQUENCE</scope>
</reference>
<dbReference type="EMBL" id="GBXM01013434">
    <property type="protein sequence ID" value="JAH95143.1"/>
    <property type="molecule type" value="Transcribed_RNA"/>
</dbReference>
<protein>
    <submittedName>
        <fullName evidence="2">Uncharacterized protein</fullName>
    </submittedName>
</protein>
<sequence length="43" mass="4600">MTNISGFTYIPICETGRVGRGEGRAAASRPPAPSHQAKWTLTL</sequence>